<reference evidence="2" key="1">
    <citation type="submission" date="2023-03" db="EMBL/GenBank/DDBJ databases">
        <title>Chitinimonas shenzhenensis gen. nov., sp. nov., a novel member of family Burkholderiaceae isolated from activated sludge collected in Shen Zhen, China.</title>
        <authorList>
            <person name="Wang X."/>
        </authorList>
    </citation>
    <scope>NUCLEOTIDE SEQUENCE</scope>
    <source>
        <strain evidence="2">DQS-5</strain>
    </source>
</reference>
<organism evidence="2 3">
    <name type="scientific">Parachitinimonas caeni</name>
    <dbReference type="NCBI Taxonomy" id="3031301"/>
    <lineage>
        <taxon>Bacteria</taxon>
        <taxon>Pseudomonadati</taxon>
        <taxon>Pseudomonadota</taxon>
        <taxon>Betaproteobacteria</taxon>
        <taxon>Neisseriales</taxon>
        <taxon>Chitinibacteraceae</taxon>
        <taxon>Parachitinimonas</taxon>
    </lineage>
</organism>
<dbReference type="InterPro" id="IPR019180">
    <property type="entry name" value="Oxidoreductase-like_N"/>
</dbReference>
<dbReference type="RefSeq" id="WP_284101392.1">
    <property type="nucleotide sequence ID" value="NZ_JARRAF010000015.1"/>
</dbReference>
<sequence length="66" mass="7315">MQIPPRPEPPVAPDPAQCCDSGCQPCIWDLYNEEVAQYRQALAEWEARYGGRLASPIQGEPHIPPA</sequence>
<evidence type="ECO:0000259" key="1">
    <source>
        <dbReference type="Pfam" id="PF09791"/>
    </source>
</evidence>
<gene>
    <name evidence="2" type="ORF">PZA18_13575</name>
</gene>
<dbReference type="Pfam" id="PF09791">
    <property type="entry name" value="Oxidored-like"/>
    <property type="match status" value="1"/>
</dbReference>
<dbReference type="PANTHER" id="PTHR21193">
    <property type="entry name" value="OXIDOREDUCTASE-LIKE DOMAIN-CONTAINING PROTEIN 1"/>
    <property type="match status" value="1"/>
</dbReference>
<dbReference type="InterPro" id="IPR039251">
    <property type="entry name" value="OXLD1"/>
</dbReference>
<proteinExistence type="predicted"/>
<evidence type="ECO:0000313" key="3">
    <source>
        <dbReference type="Proteomes" id="UP001172778"/>
    </source>
</evidence>
<name>A0ABT7DZ29_9NEIS</name>
<dbReference type="Proteomes" id="UP001172778">
    <property type="component" value="Unassembled WGS sequence"/>
</dbReference>
<dbReference type="EMBL" id="JARRAF010000015">
    <property type="protein sequence ID" value="MDK2125079.1"/>
    <property type="molecule type" value="Genomic_DNA"/>
</dbReference>
<keyword evidence="3" id="KW-1185">Reference proteome</keyword>
<feature type="domain" description="Oxidoreductase-like" evidence="1">
    <location>
        <begin position="2"/>
        <end position="46"/>
    </location>
</feature>
<protein>
    <submittedName>
        <fullName evidence="2">Oxidoreductase-like domain-containing protein</fullName>
    </submittedName>
</protein>
<dbReference type="PANTHER" id="PTHR21193:SF3">
    <property type="entry name" value="OXIDOREDUCTASE-LIKE DOMAIN-CONTAINING PROTEIN 1"/>
    <property type="match status" value="1"/>
</dbReference>
<comment type="caution">
    <text evidence="2">The sequence shown here is derived from an EMBL/GenBank/DDBJ whole genome shotgun (WGS) entry which is preliminary data.</text>
</comment>
<accession>A0ABT7DZ29</accession>
<evidence type="ECO:0000313" key="2">
    <source>
        <dbReference type="EMBL" id="MDK2125079.1"/>
    </source>
</evidence>